<evidence type="ECO:0000313" key="2">
    <source>
        <dbReference type="Proteomes" id="UP000054279"/>
    </source>
</evidence>
<protein>
    <submittedName>
        <fullName evidence="1">Uncharacterized protein</fullName>
    </submittedName>
</protein>
<gene>
    <name evidence="1" type="ORF">M422DRAFT_257606</name>
</gene>
<dbReference type="AlphaFoldDB" id="A0A0C9VND2"/>
<dbReference type="Proteomes" id="UP000054279">
    <property type="component" value="Unassembled WGS sequence"/>
</dbReference>
<keyword evidence="2" id="KW-1185">Reference proteome</keyword>
<dbReference type="HOGENOM" id="CLU_863742_0_0_1"/>
<reference evidence="1 2" key="1">
    <citation type="submission" date="2014-06" db="EMBL/GenBank/DDBJ databases">
        <title>Evolutionary Origins and Diversification of the Mycorrhizal Mutualists.</title>
        <authorList>
            <consortium name="DOE Joint Genome Institute"/>
            <consortium name="Mycorrhizal Genomics Consortium"/>
            <person name="Kohler A."/>
            <person name="Kuo A."/>
            <person name="Nagy L.G."/>
            <person name="Floudas D."/>
            <person name="Copeland A."/>
            <person name="Barry K.W."/>
            <person name="Cichocki N."/>
            <person name="Veneault-Fourrey C."/>
            <person name="LaButti K."/>
            <person name="Lindquist E.A."/>
            <person name="Lipzen A."/>
            <person name="Lundell T."/>
            <person name="Morin E."/>
            <person name="Murat C."/>
            <person name="Riley R."/>
            <person name="Ohm R."/>
            <person name="Sun H."/>
            <person name="Tunlid A."/>
            <person name="Henrissat B."/>
            <person name="Grigoriev I.V."/>
            <person name="Hibbett D.S."/>
            <person name="Martin F."/>
        </authorList>
    </citation>
    <scope>NUCLEOTIDE SEQUENCE [LARGE SCALE GENOMIC DNA]</scope>
    <source>
        <strain evidence="1 2">SS14</strain>
    </source>
</reference>
<name>A0A0C9VND2_SPHS4</name>
<evidence type="ECO:0000313" key="1">
    <source>
        <dbReference type="EMBL" id="KIJ39555.1"/>
    </source>
</evidence>
<sequence length="322" mass="35235">MSDLIPTRWLKAILSRLLGAKETTSLKTASFLKFVVVRSSNSSHHTAKSASASTSPTPLHPAAKCTHCFRARDHLHPSASSFSIFDRKDKDADPEKKEDIPYEVSLALAVVVKKLVGNMIIKKPLPTACGTPSPPSPRWRSPLSSSPPIFKPSGVWFFSVIQSKLKEVLYPSSSPTWTTSSSSIHLYTARSCIFTDVFACPTTVTATITTTVIKDEASVKVDKSLDLPGPFGGTLNDAEMNAVEKWHYWHPFKAGKNICRGSFSVVFEGNQLLDGAPVVIQLEHIVLSLELPGSPKCTASPKSLHNVLVINLFNMCDNKYIR</sequence>
<accession>A0A0C9VND2</accession>
<dbReference type="EMBL" id="KN837151">
    <property type="protein sequence ID" value="KIJ39555.1"/>
    <property type="molecule type" value="Genomic_DNA"/>
</dbReference>
<proteinExistence type="predicted"/>
<organism evidence="1 2">
    <name type="scientific">Sphaerobolus stellatus (strain SS14)</name>
    <dbReference type="NCBI Taxonomy" id="990650"/>
    <lineage>
        <taxon>Eukaryota</taxon>
        <taxon>Fungi</taxon>
        <taxon>Dikarya</taxon>
        <taxon>Basidiomycota</taxon>
        <taxon>Agaricomycotina</taxon>
        <taxon>Agaricomycetes</taxon>
        <taxon>Phallomycetidae</taxon>
        <taxon>Geastrales</taxon>
        <taxon>Sphaerobolaceae</taxon>
        <taxon>Sphaerobolus</taxon>
    </lineage>
</organism>
<dbReference type="OrthoDB" id="26740at2759"/>